<keyword evidence="4 7" id="KW-0863">Zinc-finger</keyword>
<dbReference type="PANTHER" id="PTHR24394:SF44">
    <property type="entry name" value="ZINC FINGER PROTEIN 271-LIKE"/>
    <property type="match status" value="1"/>
</dbReference>
<dbReference type="InterPro" id="IPR013087">
    <property type="entry name" value="Znf_C2H2_type"/>
</dbReference>
<feature type="region of interest" description="Disordered" evidence="8">
    <location>
        <begin position="159"/>
        <end position="194"/>
    </location>
</feature>
<dbReference type="SUPFAM" id="SSF57667">
    <property type="entry name" value="beta-beta-alpha zinc fingers"/>
    <property type="match status" value="2"/>
</dbReference>
<evidence type="ECO:0000256" key="1">
    <source>
        <dbReference type="ARBA" id="ARBA00004123"/>
    </source>
</evidence>
<keyword evidence="6" id="KW-0539">Nucleus</keyword>
<proteinExistence type="predicted"/>
<feature type="domain" description="C2H2-type" evidence="9">
    <location>
        <begin position="202"/>
        <end position="231"/>
    </location>
</feature>
<gene>
    <name evidence="10" type="ORF">ABVK25_009013</name>
</gene>
<evidence type="ECO:0000256" key="4">
    <source>
        <dbReference type="ARBA" id="ARBA00022771"/>
    </source>
</evidence>
<evidence type="ECO:0000259" key="9">
    <source>
        <dbReference type="PROSITE" id="PS50157"/>
    </source>
</evidence>
<protein>
    <recommendedName>
        <fullName evidence="9">C2H2-type domain-containing protein</fullName>
    </recommendedName>
</protein>
<dbReference type="EMBL" id="JBHFEH010000043">
    <property type="protein sequence ID" value="KAL2050775.1"/>
    <property type="molecule type" value="Genomic_DNA"/>
</dbReference>
<feature type="compositionally biased region" description="Basic and acidic residues" evidence="8">
    <location>
        <begin position="368"/>
        <end position="380"/>
    </location>
</feature>
<dbReference type="PROSITE" id="PS00028">
    <property type="entry name" value="ZINC_FINGER_C2H2_1"/>
    <property type="match status" value="4"/>
</dbReference>
<feature type="domain" description="C2H2-type" evidence="9">
    <location>
        <begin position="262"/>
        <end position="289"/>
    </location>
</feature>
<feature type="region of interest" description="Disordered" evidence="8">
    <location>
        <begin position="368"/>
        <end position="391"/>
    </location>
</feature>
<reference evidence="10 11" key="1">
    <citation type="submission" date="2024-09" db="EMBL/GenBank/DDBJ databases">
        <title>Rethinking Asexuality: The Enigmatic Case of Functional Sexual Genes in Lepraria (Stereocaulaceae).</title>
        <authorList>
            <person name="Doellman M."/>
            <person name="Sun Y."/>
            <person name="Barcenas-Pena A."/>
            <person name="Lumbsch H.T."/>
            <person name="Grewe F."/>
        </authorList>
    </citation>
    <scope>NUCLEOTIDE SEQUENCE [LARGE SCALE GENOMIC DNA]</scope>
    <source>
        <strain evidence="10 11">Grewe 0041</strain>
    </source>
</reference>
<evidence type="ECO:0000256" key="7">
    <source>
        <dbReference type="PROSITE-ProRule" id="PRU00042"/>
    </source>
</evidence>
<dbReference type="PANTHER" id="PTHR24394">
    <property type="entry name" value="ZINC FINGER PROTEIN"/>
    <property type="match status" value="1"/>
</dbReference>
<comment type="subcellular location">
    <subcellularLocation>
        <location evidence="1">Nucleus</location>
    </subcellularLocation>
</comment>
<keyword evidence="2" id="KW-0479">Metal-binding</keyword>
<keyword evidence="5" id="KW-0862">Zinc</keyword>
<dbReference type="Proteomes" id="UP001590951">
    <property type="component" value="Unassembled WGS sequence"/>
</dbReference>
<sequence length="391" mass="43844">MSLNMNAADMTTPDFGHHNHAVHGAISASNFDMTSSIFANPAFTYPMQYTSMDLGYDLGLGYGGYNMAIGANASPQQIFGHHAPAYSEDTLHTQQSQQAMSDHATQRSPTIKIEAVSQDSDNANFQSQELQHFELPVAAKRNEIGTDVDTLMRAIQTKVKKSMPQAHPSTMFDSSSDSPSSDSNSPAMRITGRRCSKARRKYPCKMPSCTKVFTQKTHLEIHTRAHTGYKPYLCREISCGQRFSQLGNLKTHERRHTGERPYSCDRCGRRFAQRGNVQAHRIVHERMKPYCCRLEGCAKRFTQLGNLKSHQNKFHTETLRVLAIRFTSLREGDAMSEADRELWEYFSTLYKNSNKGIKGRGKDRRIAAVESDGKDLKQEVRAGSSSSSTSP</sequence>
<dbReference type="PROSITE" id="PS50157">
    <property type="entry name" value="ZINC_FINGER_C2H2_2"/>
    <property type="match status" value="4"/>
</dbReference>
<keyword evidence="3" id="KW-0677">Repeat</keyword>
<dbReference type="InterPro" id="IPR036236">
    <property type="entry name" value="Znf_C2H2_sf"/>
</dbReference>
<keyword evidence="11" id="KW-1185">Reference proteome</keyword>
<evidence type="ECO:0000256" key="2">
    <source>
        <dbReference type="ARBA" id="ARBA00022723"/>
    </source>
</evidence>
<evidence type="ECO:0000256" key="6">
    <source>
        <dbReference type="ARBA" id="ARBA00023242"/>
    </source>
</evidence>
<feature type="domain" description="C2H2-type" evidence="9">
    <location>
        <begin position="232"/>
        <end position="261"/>
    </location>
</feature>
<organism evidence="10 11">
    <name type="scientific">Lepraria finkii</name>
    <dbReference type="NCBI Taxonomy" id="1340010"/>
    <lineage>
        <taxon>Eukaryota</taxon>
        <taxon>Fungi</taxon>
        <taxon>Dikarya</taxon>
        <taxon>Ascomycota</taxon>
        <taxon>Pezizomycotina</taxon>
        <taxon>Lecanoromycetes</taxon>
        <taxon>OSLEUM clade</taxon>
        <taxon>Lecanoromycetidae</taxon>
        <taxon>Lecanorales</taxon>
        <taxon>Lecanorineae</taxon>
        <taxon>Stereocaulaceae</taxon>
        <taxon>Lepraria</taxon>
    </lineage>
</organism>
<evidence type="ECO:0000313" key="11">
    <source>
        <dbReference type="Proteomes" id="UP001590951"/>
    </source>
</evidence>
<dbReference type="Pfam" id="PF00096">
    <property type="entry name" value="zf-C2H2"/>
    <property type="match status" value="3"/>
</dbReference>
<feature type="compositionally biased region" description="Low complexity" evidence="8">
    <location>
        <begin position="173"/>
        <end position="186"/>
    </location>
</feature>
<evidence type="ECO:0000313" key="10">
    <source>
        <dbReference type="EMBL" id="KAL2050775.1"/>
    </source>
</evidence>
<evidence type="ECO:0000256" key="3">
    <source>
        <dbReference type="ARBA" id="ARBA00022737"/>
    </source>
</evidence>
<name>A0ABR4AZP0_9LECA</name>
<accession>A0ABR4AZP0</accession>
<feature type="domain" description="C2H2-type" evidence="9">
    <location>
        <begin position="290"/>
        <end position="316"/>
    </location>
</feature>
<evidence type="ECO:0000256" key="5">
    <source>
        <dbReference type="ARBA" id="ARBA00022833"/>
    </source>
</evidence>
<comment type="caution">
    <text evidence="10">The sequence shown here is derived from an EMBL/GenBank/DDBJ whole genome shotgun (WGS) entry which is preliminary data.</text>
</comment>
<dbReference type="Gene3D" id="3.30.160.60">
    <property type="entry name" value="Classic Zinc Finger"/>
    <property type="match status" value="4"/>
</dbReference>
<dbReference type="SMART" id="SM00355">
    <property type="entry name" value="ZnF_C2H2"/>
    <property type="match status" value="4"/>
</dbReference>
<evidence type="ECO:0000256" key="8">
    <source>
        <dbReference type="SAM" id="MobiDB-lite"/>
    </source>
</evidence>